<accession>A0ACC2QID4</accession>
<reference evidence="1" key="1">
    <citation type="submission" date="2023-03" db="EMBL/GenBank/DDBJ databases">
        <title>Chromosome-level genomes of two armyworms, Mythimna separata and Mythimna loreyi, provide insights into the biosynthesis and reception of sex pheromones.</title>
        <authorList>
            <person name="Zhao H."/>
        </authorList>
    </citation>
    <scope>NUCLEOTIDE SEQUENCE</scope>
    <source>
        <strain evidence="1">BeijingLab</strain>
    </source>
</reference>
<evidence type="ECO:0000313" key="2">
    <source>
        <dbReference type="Proteomes" id="UP001231649"/>
    </source>
</evidence>
<dbReference type="Proteomes" id="UP001231649">
    <property type="component" value="Chromosome 18"/>
</dbReference>
<protein>
    <submittedName>
        <fullName evidence="1">Uncharacterized protein</fullName>
    </submittedName>
</protein>
<gene>
    <name evidence="1" type="ORF">PYW08_005393</name>
</gene>
<comment type="caution">
    <text evidence="1">The sequence shown here is derived from an EMBL/GenBank/DDBJ whole genome shotgun (WGS) entry which is preliminary data.</text>
</comment>
<dbReference type="EMBL" id="CM056794">
    <property type="protein sequence ID" value="KAJ8716994.1"/>
    <property type="molecule type" value="Genomic_DNA"/>
</dbReference>
<sequence>METIAQTFENIFKIQIILKLLSYLNLTGFLWPQPAVIQDGYTTDFIIVGGGTAGCIIASNLAKQGVKVLIIEAGGQPTFETQLAGLFPYEKYTDYDWNFTSFQEDMIPGLLQGKALGGSALVNYMWYGMGNPKDYQEWVDLTNDSSWSYKELCPLIKRNEKVIDKQVLNSPDVVFHGTNGKIEIKKYHSKMNDGFFEAYKELGYKVLNDINPNNTVGFTNAYFTIGSQRRQSTVYKFLSPEKNNPYLKVMYKSLATKIIFDENKRAVGVQVLTEDKKLITVNAKKEVIITAGTIKSPHLLMLSGIGPKDHLEEKGIEVISDLPVGQNFIDNPTCIVVHKMEPATPVPPRNLYEFPSNIIEGRVAINKRQTHADYQVFHGLIDAPPFFLVVCGFIFTIKAELCDRLYKKNI</sequence>
<proteinExistence type="predicted"/>
<evidence type="ECO:0000313" key="1">
    <source>
        <dbReference type="EMBL" id="KAJ8716994.1"/>
    </source>
</evidence>
<name>A0ACC2QID4_9NEOP</name>
<keyword evidence="2" id="KW-1185">Reference proteome</keyword>
<organism evidence="1 2">
    <name type="scientific">Mythimna loreyi</name>
    <dbReference type="NCBI Taxonomy" id="667449"/>
    <lineage>
        <taxon>Eukaryota</taxon>
        <taxon>Metazoa</taxon>
        <taxon>Ecdysozoa</taxon>
        <taxon>Arthropoda</taxon>
        <taxon>Hexapoda</taxon>
        <taxon>Insecta</taxon>
        <taxon>Pterygota</taxon>
        <taxon>Neoptera</taxon>
        <taxon>Endopterygota</taxon>
        <taxon>Lepidoptera</taxon>
        <taxon>Glossata</taxon>
        <taxon>Ditrysia</taxon>
        <taxon>Noctuoidea</taxon>
        <taxon>Noctuidae</taxon>
        <taxon>Noctuinae</taxon>
        <taxon>Hadenini</taxon>
        <taxon>Mythimna</taxon>
    </lineage>
</organism>